<sequence>MRFSPQNKKANHSRKKSRSFGEKFNLYTGEKLQWWQVVFRLAGAMIPAILPWIMLCSGYGFGVSILSYFGHFSIFTDNKVIQNIIVSLNIVLSLLLAFRTNTAHDRFWEGRKLWGAQVNVVRNLVRGIWVYIEERNWKDKNIKEAAMRLVVAFTIAMKLHLRRDPMNEELVPFMSSSQYEQILQVNHAPLEISLWLSEYLQNQYEREQLNVFQLNTLHQDVDEMIDILGGCERILKTPVPLIYTMTLKILLLIYFLLLPWELVAGLNLWTSLVVGFISFVLLGINEIGAEIEEPFGHDPNDLPLDFICNTIKRNTDDLITFSPLQGKYKENFDRTA</sequence>
<organism evidence="10 11">
    <name type="scientific">Plectonema cf. radiosum LEGE 06105</name>
    <dbReference type="NCBI Taxonomy" id="945769"/>
    <lineage>
        <taxon>Bacteria</taxon>
        <taxon>Bacillati</taxon>
        <taxon>Cyanobacteriota</taxon>
        <taxon>Cyanophyceae</taxon>
        <taxon>Oscillatoriophycideae</taxon>
        <taxon>Oscillatoriales</taxon>
        <taxon>Microcoleaceae</taxon>
        <taxon>Plectonema</taxon>
    </lineage>
</organism>
<name>A0A8J7K503_9CYAN</name>
<evidence type="ECO:0000313" key="10">
    <source>
        <dbReference type="EMBL" id="MBE9216637.1"/>
    </source>
</evidence>
<evidence type="ECO:0000256" key="4">
    <source>
        <dbReference type="ARBA" id="ARBA00022692"/>
    </source>
</evidence>
<reference evidence="10" key="1">
    <citation type="submission" date="2020-10" db="EMBL/GenBank/DDBJ databases">
        <authorList>
            <person name="Castelo-Branco R."/>
            <person name="Eusebio N."/>
            <person name="Adriana R."/>
            <person name="Vieira A."/>
            <person name="Brugerolle De Fraissinette N."/>
            <person name="Rezende De Castro R."/>
            <person name="Schneider M.P."/>
            <person name="Vasconcelos V."/>
            <person name="Leao P.N."/>
        </authorList>
    </citation>
    <scope>NUCLEOTIDE SEQUENCE</scope>
    <source>
        <strain evidence="10">LEGE 06105</strain>
    </source>
</reference>
<evidence type="ECO:0000256" key="7">
    <source>
        <dbReference type="ARBA" id="ARBA00023136"/>
    </source>
</evidence>
<gene>
    <name evidence="10" type="ORF">IQ247_28930</name>
</gene>
<keyword evidence="3" id="KW-1003">Cell membrane</keyword>
<evidence type="ECO:0008006" key="12">
    <source>
        <dbReference type="Google" id="ProtNLM"/>
    </source>
</evidence>
<keyword evidence="4 9" id="KW-0812">Transmembrane</keyword>
<dbReference type="Proteomes" id="UP000620559">
    <property type="component" value="Unassembled WGS sequence"/>
</dbReference>
<dbReference type="EMBL" id="JADEWL010000186">
    <property type="protein sequence ID" value="MBE9216637.1"/>
    <property type="molecule type" value="Genomic_DNA"/>
</dbReference>
<keyword evidence="6" id="KW-0406">Ion transport</keyword>
<evidence type="ECO:0000313" key="11">
    <source>
        <dbReference type="Proteomes" id="UP000620559"/>
    </source>
</evidence>
<proteinExistence type="inferred from homology"/>
<keyword evidence="5 9" id="KW-1133">Transmembrane helix</keyword>
<dbReference type="AlphaFoldDB" id="A0A8J7K503"/>
<keyword evidence="11" id="KW-1185">Reference proteome</keyword>
<feature type="transmembrane region" description="Helical" evidence="9">
    <location>
        <begin position="80"/>
        <end position="98"/>
    </location>
</feature>
<evidence type="ECO:0000256" key="6">
    <source>
        <dbReference type="ARBA" id="ARBA00023065"/>
    </source>
</evidence>
<evidence type="ECO:0000256" key="1">
    <source>
        <dbReference type="ARBA" id="ARBA00004651"/>
    </source>
</evidence>
<feature type="transmembrane region" description="Helical" evidence="9">
    <location>
        <begin position="241"/>
        <end position="260"/>
    </location>
</feature>
<comment type="caution">
    <text evidence="10">The sequence shown here is derived from an EMBL/GenBank/DDBJ whole genome shotgun (WGS) entry which is preliminary data.</text>
</comment>
<dbReference type="PANTHER" id="PTHR33281:SF19">
    <property type="entry name" value="VOLTAGE-DEPENDENT ANION CHANNEL-FORMING PROTEIN YNEE"/>
    <property type="match status" value="1"/>
</dbReference>
<evidence type="ECO:0000256" key="5">
    <source>
        <dbReference type="ARBA" id="ARBA00022989"/>
    </source>
</evidence>
<keyword evidence="7 9" id="KW-0472">Membrane</keyword>
<keyword evidence="2" id="KW-0813">Transport</keyword>
<feature type="transmembrane region" description="Helical" evidence="9">
    <location>
        <begin position="266"/>
        <end position="284"/>
    </location>
</feature>
<comment type="similarity">
    <text evidence="8">Belongs to the anion channel-forming bestrophin (TC 1.A.46) family.</text>
</comment>
<dbReference type="InterPro" id="IPR044669">
    <property type="entry name" value="YneE/VCCN1/2-like"/>
</dbReference>
<dbReference type="Pfam" id="PF25539">
    <property type="entry name" value="Bestrophin_2"/>
    <property type="match status" value="1"/>
</dbReference>
<dbReference type="GO" id="GO:0005886">
    <property type="term" value="C:plasma membrane"/>
    <property type="evidence" value="ECO:0007669"/>
    <property type="project" value="UniProtKB-SubCell"/>
</dbReference>
<evidence type="ECO:0000256" key="9">
    <source>
        <dbReference type="SAM" id="Phobius"/>
    </source>
</evidence>
<evidence type="ECO:0000256" key="3">
    <source>
        <dbReference type="ARBA" id="ARBA00022475"/>
    </source>
</evidence>
<dbReference type="PANTHER" id="PTHR33281">
    <property type="entry name" value="UPF0187 PROTEIN YNEE"/>
    <property type="match status" value="1"/>
</dbReference>
<dbReference type="GO" id="GO:0005254">
    <property type="term" value="F:chloride channel activity"/>
    <property type="evidence" value="ECO:0007669"/>
    <property type="project" value="InterPro"/>
</dbReference>
<comment type="subcellular location">
    <subcellularLocation>
        <location evidence="1">Cell membrane</location>
        <topology evidence="1">Multi-pass membrane protein</topology>
    </subcellularLocation>
</comment>
<feature type="transmembrane region" description="Helical" evidence="9">
    <location>
        <begin position="37"/>
        <end position="60"/>
    </location>
</feature>
<accession>A0A8J7K503</accession>
<protein>
    <recommendedName>
        <fullName evidence="12">Bestrophin</fullName>
    </recommendedName>
</protein>
<evidence type="ECO:0000256" key="8">
    <source>
        <dbReference type="ARBA" id="ARBA00034708"/>
    </source>
</evidence>
<evidence type="ECO:0000256" key="2">
    <source>
        <dbReference type="ARBA" id="ARBA00022448"/>
    </source>
</evidence>